<dbReference type="FunFam" id="3.40.630.10:FF:000040">
    <property type="entry name" value="zinc carboxypeptidase"/>
    <property type="match status" value="1"/>
</dbReference>
<keyword evidence="8 15" id="KW-0732">Signal</keyword>
<keyword evidence="6" id="KW-0645">Protease</keyword>
<evidence type="ECO:0000256" key="12">
    <source>
        <dbReference type="ARBA" id="ARBA00023157"/>
    </source>
</evidence>
<keyword evidence="12" id="KW-1015">Disulfide bond</keyword>
<dbReference type="GO" id="GO:0006508">
    <property type="term" value="P:proteolysis"/>
    <property type="evidence" value="ECO:0007669"/>
    <property type="project" value="UniProtKB-KW"/>
</dbReference>
<evidence type="ECO:0000256" key="6">
    <source>
        <dbReference type="ARBA" id="ARBA00022670"/>
    </source>
</evidence>
<dbReference type="Pfam" id="PF00246">
    <property type="entry name" value="Peptidase_M14"/>
    <property type="match status" value="1"/>
</dbReference>
<dbReference type="GO" id="GO:0008270">
    <property type="term" value="F:zinc ion binding"/>
    <property type="evidence" value="ECO:0007669"/>
    <property type="project" value="InterPro"/>
</dbReference>
<evidence type="ECO:0000256" key="7">
    <source>
        <dbReference type="ARBA" id="ARBA00022723"/>
    </source>
</evidence>
<comment type="cofactor">
    <cofactor evidence="1">
        <name>Zn(2+)</name>
        <dbReference type="ChEBI" id="CHEBI:29105"/>
    </cofactor>
</comment>
<dbReference type="Pfam" id="PF02244">
    <property type="entry name" value="Propep_M14"/>
    <property type="match status" value="1"/>
</dbReference>
<evidence type="ECO:0000256" key="9">
    <source>
        <dbReference type="ARBA" id="ARBA00022801"/>
    </source>
</evidence>
<evidence type="ECO:0000256" key="8">
    <source>
        <dbReference type="ARBA" id="ARBA00022729"/>
    </source>
</evidence>
<dbReference type="AlphaFoldDB" id="A0AAJ7BPU2"/>
<comment type="similarity">
    <text evidence="3 14">Belongs to the peptidase M14 family.</text>
</comment>
<dbReference type="GO" id="GO:0004181">
    <property type="term" value="F:metallocarboxypeptidase activity"/>
    <property type="evidence" value="ECO:0007669"/>
    <property type="project" value="InterPro"/>
</dbReference>
<comment type="function">
    <text evidence="13">Involved in the digestion of the blood meal.</text>
</comment>
<dbReference type="SUPFAM" id="SSF53187">
    <property type="entry name" value="Zn-dependent exopeptidases"/>
    <property type="match status" value="1"/>
</dbReference>
<comment type="subcellular location">
    <subcellularLocation>
        <location evidence="2">Secreted</location>
    </subcellularLocation>
</comment>
<accession>A0AAJ7BPU2</accession>
<feature type="chain" id="PRO_5042499046" evidence="15">
    <location>
        <begin position="17"/>
        <end position="424"/>
    </location>
</feature>
<keyword evidence="11" id="KW-0482">Metalloprotease</keyword>
<proteinExistence type="inferred from homology"/>
<keyword evidence="17" id="KW-1185">Reference proteome</keyword>
<dbReference type="GO" id="GO:0005615">
    <property type="term" value="C:extracellular space"/>
    <property type="evidence" value="ECO:0007669"/>
    <property type="project" value="TreeGrafter"/>
</dbReference>
<dbReference type="Proteomes" id="UP000694920">
    <property type="component" value="Unplaced"/>
</dbReference>
<dbReference type="Gene3D" id="3.30.70.340">
    <property type="entry name" value="Metallocarboxypeptidase-like"/>
    <property type="match status" value="1"/>
</dbReference>
<dbReference type="RefSeq" id="XP_015591347.1">
    <property type="nucleotide sequence ID" value="XM_015735861.2"/>
</dbReference>
<evidence type="ECO:0000259" key="16">
    <source>
        <dbReference type="PROSITE" id="PS52035"/>
    </source>
</evidence>
<dbReference type="SMART" id="SM00631">
    <property type="entry name" value="Zn_pept"/>
    <property type="match status" value="1"/>
</dbReference>
<keyword evidence="9" id="KW-0378">Hydrolase</keyword>
<evidence type="ECO:0000256" key="14">
    <source>
        <dbReference type="PROSITE-ProRule" id="PRU01379"/>
    </source>
</evidence>
<protein>
    <submittedName>
        <fullName evidence="18">Carboxypeptidase B</fullName>
    </submittedName>
</protein>
<keyword evidence="5 18" id="KW-0121">Carboxypeptidase</keyword>
<keyword evidence="10" id="KW-0862">Zinc</keyword>
<dbReference type="InterPro" id="IPR003146">
    <property type="entry name" value="M14A_act_pep"/>
</dbReference>
<feature type="signal peptide" evidence="15">
    <location>
        <begin position="1"/>
        <end position="16"/>
    </location>
</feature>
<evidence type="ECO:0000256" key="10">
    <source>
        <dbReference type="ARBA" id="ARBA00022833"/>
    </source>
</evidence>
<feature type="active site" description="Proton donor/acceptor" evidence="14">
    <location>
        <position position="381"/>
    </location>
</feature>
<evidence type="ECO:0000256" key="5">
    <source>
        <dbReference type="ARBA" id="ARBA00022645"/>
    </source>
</evidence>
<evidence type="ECO:0000256" key="1">
    <source>
        <dbReference type="ARBA" id="ARBA00001947"/>
    </source>
</evidence>
<evidence type="ECO:0000256" key="15">
    <source>
        <dbReference type="SAM" id="SignalP"/>
    </source>
</evidence>
<dbReference type="InterPro" id="IPR000834">
    <property type="entry name" value="Peptidase_M14"/>
</dbReference>
<sequence length="424" mass="46972">MRFSLVLLVAFAAAAAANEEILPSLRGMQAIRIMADTEEKLNLVKSYEGVPGFDFIKLTANLQEPVNVLVTAEQATFFKSVLERNEIDYNVYVNNVLEKVEEEKIAMELARNLPPLEKFAGRSFTFTSFPRYNVIVSYLQDIVKSYSNVATLLDIGTSYEGRTIYAIKISSGSNNPAILIDAGIHAREWAAPVTSLYVINELVENPDLYANVDWYIIPTLNPDGYEYTFTTYRLWRKTRSVTAGSTCLGVDGNRNFELQWMLTGASSSPCSDTYAGKAPFSEVETQALRNFVLANKDSIKLYLTYHSYGNYILYPWGYTSDLPDDEPELRSLAEAADDAIASLYGTRYTIGSSTNVLYAAAGGSDDWVKGIGGVELSYTIELPGGGWFGFDLPASRIIPVGAETFESIKVFGKYIAQKFGSTRN</sequence>
<dbReference type="PANTHER" id="PTHR11705:SF140">
    <property type="entry name" value="FI02848P-RELATED"/>
    <property type="match status" value="1"/>
</dbReference>
<evidence type="ECO:0000256" key="13">
    <source>
        <dbReference type="ARBA" id="ARBA00057299"/>
    </source>
</evidence>
<keyword evidence="7" id="KW-0479">Metal-binding</keyword>
<gene>
    <name evidence="18" type="primary">LOC107265926</name>
</gene>
<evidence type="ECO:0000256" key="11">
    <source>
        <dbReference type="ARBA" id="ARBA00023049"/>
    </source>
</evidence>
<evidence type="ECO:0000256" key="2">
    <source>
        <dbReference type="ARBA" id="ARBA00004613"/>
    </source>
</evidence>
<reference evidence="18" key="1">
    <citation type="submission" date="2025-08" db="UniProtKB">
        <authorList>
            <consortium name="RefSeq"/>
        </authorList>
    </citation>
    <scope>IDENTIFICATION</scope>
</reference>
<keyword evidence="4" id="KW-0964">Secreted</keyword>
<dbReference type="GeneID" id="107265926"/>
<dbReference type="KEGG" id="ccin:107265926"/>
<dbReference type="SUPFAM" id="SSF54897">
    <property type="entry name" value="Protease propeptides/inhibitors"/>
    <property type="match status" value="1"/>
</dbReference>
<evidence type="ECO:0000313" key="18">
    <source>
        <dbReference type="RefSeq" id="XP_015591347.1"/>
    </source>
</evidence>
<dbReference type="PANTHER" id="PTHR11705">
    <property type="entry name" value="PROTEASE FAMILY M14 CARBOXYPEPTIDASE A,B"/>
    <property type="match status" value="1"/>
</dbReference>
<dbReference type="PRINTS" id="PR00765">
    <property type="entry name" value="CRBOXYPTASEA"/>
</dbReference>
<name>A0AAJ7BPU2_CEPCN</name>
<dbReference type="Gene3D" id="3.40.630.10">
    <property type="entry name" value="Zn peptidases"/>
    <property type="match status" value="1"/>
</dbReference>
<evidence type="ECO:0000256" key="4">
    <source>
        <dbReference type="ARBA" id="ARBA00022525"/>
    </source>
</evidence>
<organism evidence="17 18">
    <name type="scientific">Cephus cinctus</name>
    <name type="common">Wheat stem sawfly</name>
    <dbReference type="NCBI Taxonomy" id="211228"/>
    <lineage>
        <taxon>Eukaryota</taxon>
        <taxon>Metazoa</taxon>
        <taxon>Ecdysozoa</taxon>
        <taxon>Arthropoda</taxon>
        <taxon>Hexapoda</taxon>
        <taxon>Insecta</taxon>
        <taxon>Pterygota</taxon>
        <taxon>Neoptera</taxon>
        <taxon>Endopterygota</taxon>
        <taxon>Hymenoptera</taxon>
        <taxon>Cephoidea</taxon>
        <taxon>Cephidae</taxon>
        <taxon>Cephus</taxon>
    </lineage>
</organism>
<dbReference type="PROSITE" id="PS52035">
    <property type="entry name" value="PEPTIDASE_M14"/>
    <property type="match status" value="1"/>
</dbReference>
<feature type="domain" description="Peptidase M14" evidence="16">
    <location>
        <begin position="128"/>
        <end position="415"/>
    </location>
</feature>
<evidence type="ECO:0000256" key="3">
    <source>
        <dbReference type="ARBA" id="ARBA00005988"/>
    </source>
</evidence>
<evidence type="ECO:0000313" key="17">
    <source>
        <dbReference type="Proteomes" id="UP000694920"/>
    </source>
</evidence>
<dbReference type="InterPro" id="IPR036990">
    <property type="entry name" value="M14A-like_propep"/>
</dbReference>
<dbReference type="CDD" id="cd03860">
    <property type="entry name" value="M14_CP_A-B_like"/>
    <property type="match status" value="1"/>
</dbReference>